<evidence type="ECO:0000313" key="6">
    <source>
        <dbReference type="EMBL" id="CAF4759477.1"/>
    </source>
</evidence>
<proteinExistence type="predicted"/>
<evidence type="ECO:0000313" key="7">
    <source>
        <dbReference type="Proteomes" id="UP000663866"/>
    </source>
</evidence>
<dbReference type="Proteomes" id="UP000681720">
    <property type="component" value="Unassembled WGS sequence"/>
</dbReference>
<feature type="region of interest" description="Disordered" evidence="1">
    <location>
        <begin position="28"/>
        <end position="50"/>
    </location>
</feature>
<gene>
    <name evidence="6" type="ORF">BYL167_LOCUS46445</name>
    <name evidence="4" type="ORF">GIL414_LOCUS42129</name>
    <name evidence="5" type="ORF">OVN521_LOCUS48840</name>
    <name evidence="3" type="ORF">SMN809_LOCUS36412</name>
</gene>
<sequence>TTQQRYHIALVDYLPAGCEPLNRKLNGTLTDDANSSITRSQRNNNSDGRRPYLTIGWTDHENLRDERAEAFRSILWPG</sequence>
<dbReference type="Pfam" id="PF17973">
    <property type="entry name" value="bMG10"/>
    <property type="match status" value="1"/>
</dbReference>
<feature type="non-terminal residue" evidence="5">
    <location>
        <position position="1"/>
    </location>
</feature>
<name>A0A821J4M7_9BILA</name>
<dbReference type="EMBL" id="CAJOBJ010121264">
    <property type="protein sequence ID" value="CAF4677142.1"/>
    <property type="molecule type" value="Genomic_DNA"/>
</dbReference>
<dbReference type="AlphaFoldDB" id="A0A821J4M7"/>
<evidence type="ECO:0000313" key="4">
    <source>
        <dbReference type="EMBL" id="CAF4677142.1"/>
    </source>
</evidence>
<comment type="caution">
    <text evidence="5">The sequence shown here is derived from an EMBL/GenBank/DDBJ whole genome shotgun (WGS) entry which is preliminary data.</text>
</comment>
<feature type="compositionally biased region" description="Polar residues" evidence="1">
    <location>
        <begin position="28"/>
        <end position="46"/>
    </location>
</feature>
<keyword evidence="7" id="KW-1185">Reference proteome</keyword>
<reference evidence="5" key="1">
    <citation type="submission" date="2021-02" db="EMBL/GenBank/DDBJ databases">
        <authorList>
            <person name="Nowell W R."/>
        </authorList>
    </citation>
    <scope>NUCLEOTIDE SEQUENCE</scope>
</reference>
<dbReference type="InterPro" id="IPR041246">
    <property type="entry name" value="Bact_MG10"/>
</dbReference>
<evidence type="ECO:0000313" key="5">
    <source>
        <dbReference type="EMBL" id="CAF4714004.1"/>
    </source>
</evidence>
<dbReference type="EMBL" id="CAJOBH010131468">
    <property type="protein sequence ID" value="CAF4759477.1"/>
    <property type="molecule type" value="Genomic_DNA"/>
</dbReference>
<accession>A0A821J4M7</accession>
<evidence type="ECO:0000259" key="2">
    <source>
        <dbReference type="Pfam" id="PF17973"/>
    </source>
</evidence>
<feature type="non-terminal residue" evidence="5">
    <location>
        <position position="78"/>
    </location>
</feature>
<dbReference type="Proteomes" id="UP000681967">
    <property type="component" value="Unassembled WGS sequence"/>
</dbReference>
<evidence type="ECO:0000313" key="3">
    <source>
        <dbReference type="EMBL" id="CAF4535663.1"/>
    </source>
</evidence>
<feature type="domain" description="Bacterial alpha-2-macroglobulin MG10" evidence="2">
    <location>
        <begin position="1"/>
        <end position="75"/>
    </location>
</feature>
<protein>
    <recommendedName>
        <fullName evidence="2">Bacterial alpha-2-macroglobulin MG10 domain-containing protein</fullName>
    </recommendedName>
</protein>
<dbReference type="Proteomes" id="UP000663866">
    <property type="component" value="Unassembled WGS sequence"/>
</dbReference>
<organism evidence="5 7">
    <name type="scientific">Rotaria magnacalcarata</name>
    <dbReference type="NCBI Taxonomy" id="392030"/>
    <lineage>
        <taxon>Eukaryota</taxon>
        <taxon>Metazoa</taxon>
        <taxon>Spiralia</taxon>
        <taxon>Gnathifera</taxon>
        <taxon>Rotifera</taxon>
        <taxon>Eurotatoria</taxon>
        <taxon>Bdelloidea</taxon>
        <taxon>Philodinida</taxon>
        <taxon>Philodinidae</taxon>
        <taxon>Rotaria</taxon>
    </lineage>
</organism>
<dbReference type="Proteomes" id="UP000676336">
    <property type="component" value="Unassembled WGS sequence"/>
</dbReference>
<dbReference type="EMBL" id="CAJOBG010103837">
    <property type="protein sequence ID" value="CAF4714004.1"/>
    <property type="molecule type" value="Genomic_DNA"/>
</dbReference>
<dbReference type="EMBL" id="CAJOBI010089638">
    <property type="protein sequence ID" value="CAF4535663.1"/>
    <property type="molecule type" value="Genomic_DNA"/>
</dbReference>
<evidence type="ECO:0000256" key="1">
    <source>
        <dbReference type="SAM" id="MobiDB-lite"/>
    </source>
</evidence>